<evidence type="ECO:0000313" key="4">
    <source>
        <dbReference type="Proteomes" id="UP000006663"/>
    </source>
</evidence>
<dbReference type="AlphaFoldDB" id="E4NND3"/>
<dbReference type="Proteomes" id="UP000006663">
    <property type="component" value="Chromosome"/>
</dbReference>
<dbReference type="Pfam" id="PF23447">
    <property type="entry name" value="DUF7128"/>
    <property type="match status" value="1"/>
</dbReference>
<accession>E4NND3</accession>
<reference evidence="2 4" key="1">
    <citation type="journal article" date="2009" name="Stand. Genomic Sci.">
        <title>Complete genome sequence of Halogeometricum borinquense type strain (PR3).</title>
        <authorList>
            <person name="Malfatti S."/>
            <person name="Tindall B.J."/>
            <person name="Schneider S."/>
            <person name="Fahnrich R."/>
            <person name="Lapidus A."/>
            <person name="Labuttii K."/>
            <person name="Copeland A."/>
            <person name="Glavina Del Rio T."/>
            <person name="Nolan M."/>
            <person name="Chen F."/>
            <person name="Lucas S."/>
            <person name="Tice H."/>
            <person name="Cheng J.F."/>
            <person name="Bruce D."/>
            <person name="Goodwin L."/>
            <person name="Pitluck S."/>
            <person name="Anderson I."/>
            <person name="Pati A."/>
            <person name="Ivanova N."/>
            <person name="Mavromatis K."/>
            <person name="Chen A."/>
            <person name="Palaniappan K."/>
            <person name="D'haeseleer P."/>
            <person name="Goker M."/>
            <person name="Bristow J."/>
            <person name="Eisen J.A."/>
            <person name="Markowitz V."/>
            <person name="Hugenholtz P."/>
            <person name="Kyrpides N.C."/>
            <person name="Klenk H.P."/>
            <person name="Chain P."/>
        </authorList>
    </citation>
    <scope>NUCLEOTIDE SEQUENCE [LARGE SCALE GENOMIC DNA]</scope>
    <source>
        <strain evidence="4">ATCC 700274 / DSM 11551 / JCM 10706 / KCTC 4070 / PR3</strain>
        <strain evidence="2">PR 3</strain>
    </source>
</reference>
<dbReference type="InterPro" id="IPR055552">
    <property type="entry name" value="DUF7128"/>
</dbReference>
<proteinExistence type="predicted"/>
<dbReference type="EMBL" id="AOHT01000051">
    <property type="protein sequence ID" value="ELY23847.1"/>
    <property type="molecule type" value="Genomic_DNA"/>
</dbReference>
<sequence length="45" mass="5144">MVSTTQKDDAEWFRCEECGLLFDSEIDATTHERNCDGEDGPSYLQ</sequence>
<dbReference type="PROSITE" id="PS50157">
    <property type="entry name" value="ZINC_FINGER_C2H2_2"/>
    <property type="match status" value="1"/>
</dbReference>
<dbReference type="GeneID" id="54124662"/>
<keyword evidence="4" id="KW-1185">Reference proteome</keyword>
<evidence type="ECO:0000259" key="1">
    <source>
        <dbReference type="PROSITE" id="PS50157"/>
    </source>
</evidence>
<reference evidence="3 5" key="2">
    <citation type="journal article" date="2014" name="PLoS Genet.">
        <title>Phylogenetically driven sequencing of extremely halophilic archaea reveals strategies for static and dynamic osmo-response.</title>
        <authorList>
            <person name="Becker E.A."/>
            <person name="Seitzer P.M."/>
            <person name="Tritt A."/>
            <person name="Larsen D."/>
            <person name="Krusor M."/>
            <person name="Yao A.I."/>
            <person name="Wu D."/>
            <person name="Madern D."/>
            <person name="Eisen J.A."/>
            <person name="Darling A.E."/>
            <person name="Facciotti M.T."/>
        </authorList>
    </citation>
    <scope>NUCLEOTIDE SEQUENCE [LARGE SCALE GENOMIC DNA]</scope>
    <source>
        <strain evidence="3 5">DSM 11551</strain>
    </source>
</reference>
<gene>
    <name evidence="2" type="ordered locus">Hbor_19040</name>
    <name evidence="3" type="ORF">C499_18889</name>
</gene>
<dbReference type="OrthoDB" id="295047at2157"/>
<feature type="domain" description="C2H2-type" evidence="1">
    <location>
        <begin position="13"/>
        <end position="40"/>
    </location>
</feature>
<dbReference type="Proteomes" id="UP000011585">
    <property type="component" value="Unassembled WGS sequence"/>
</dbReference>
<organism evidence="2 4">
    <name type="scientific">Halogeometricum borinquense (strain ATCC 700274 / DSM 11551 / JCM 10706 / KCTC 4070 / PR3)</name>
    <dbReference type="NCBI Taxonomy" id="469382"/>
    <lineage>
        <taxon>Archaea</taxon>
        <taxon>Methanobacteriati</taxon>
        <taxon>Methanobacteriota</taxon>
        <taxon>Stenosarchaea group</taxon>
        <taxon>Halobacteria</taxon>
        <taxon>Halobacteriales</taxon>
        <taxon>Haloferacaceae</taxon>
        <taxon>Halogeometricum</taxon>
    </lineage>
</organism>
<dbReference type="EMBL" id="CP001690">
    <property type="protein sequence ID" value="ADQ67471.1"/>
    <property type="molecule type" value="Genomic_DNA"/>
</dbReference>
<dbReference type="RefSeq" id="WP_006057073.1">
    <property type="nucleotide sequence ID" value="NC_014729.1"/>
</dbReference>
<protein>
    <recommendedName>
        <fullName evidence="1">C2H2-type domain-containing protein</fullName>
    </recommendedName>
</protein>
<evidence type="ECO:0000313" key="3">
    <source>
        <dbReference type="EMBL" id="ELY23847.1"/>
    </source>
</evidence>
<dbReference type="HOGENOM" id="CLU_3210688_0_0_2"/>
<name>E4NND3_HALBP</name>
<evidence type="ECO:0000313" key="5">
    <source>
        <dbReference type="Proteomes" id="UP000011585"/>
    </source>
</evidence>
<dbReference type="InterPro" id="IPR013087">
    <property type="entry name" value="Znf_C2H2_type"/>
</dbReference>
<dbReference type="KEGG" id="hbo:Hbor_19040"/>
<evidence type="ECO:0000313" key="2">
    <source>
        <dbReference type="EMBL" id="ADQ67471.1"/>
    </source>
</evidence>
<dbReference type="eggNOG" id="arCOG06236">
    <property type="taxonomic scope" value="Archaea"/>
</dbReference>